<gene>
    <name evidence="4" type="ORF">SAMN04488058_1113</name>
</gene>
<evidence type="ECO:0000256" key="3">
    <source>
        <dbReference type="SAM" id="MobiDB-lite"/>
    </source>
</evidence>
<dbReference type="OrthoDB" id="54272at2"/>
<dbReference type="RefSeq" id="WP_092264821.1">
    <property type="nucleotide sequence ID" value="NZ_FNZA01000011.1"/>
</dbReference>
<dbReference type="GO" id="GO:0005506">
    <property type="term" value="F:iron ion binding"/>
    <property type="evidence" value="ECO:0007669"/>
    <property type="project" value="InterPro"/>
</dbReference>
<dbReference type="Pfam" id="PF00067">
    <property type="entry name" value="p450"/>
    <property type="match status" value="1"/>
</dbReference>
<evidence type="ECO:0000256" key="2">
    <source>
        <dbReference type="RuleBase" id="RU000461"/>
    </source>
</evidence>
<evidence type="ECO:0000313" key="4">
    <source>
        <dbReference type="EMBL" id="SEJ57347.1"/>
    </source>
</evidence>
<dbReference type="Gene3D" id="1.10.630.10">
    <property type="entry name" value="Cytochrome P450"/>
    <property type="match status" value="1"/>
</dbReference>
<dbReference type="InterPro" id="IPR017972">
    <property type="entry name" value="Cyt_P450_CS"/>
</dbReference>
<dbReference type="InterPro" id="IPR001128">
    <property type="entry name" value="Cyt_P450"/>
</dbReference>
<dbReference type="PROSITE" id="PS00086">
    <property type="entry name" value="CYTOCHROME_P450"/>
    <property type="match status" value="1"/>
</dbReference>
<dbReference type="PANTHER" id="PTHR46696:SF1">
    <property type="entry name" value="CYTOCHROME P450 YJIB-RELATED"/>
    <property type="match status" value="1"/>
</dbReference>
<dbReference type="EMBL" id="FNZA01000011">
    <property type="protein sequence ID" value="SEJ57347.1"/>
    <property type="molecule type" value="Genomic_DNA"/>
</dbReference>
<sequence>MTTDPAPRCPFQSSERKTAFGSEHSPGVELQGNVWHLRSYAAVKQVLRDSERVRQGATTDNVLVTRLRPAVIFQDGEEHREQRTAIARFFTPKTVQDKHHAFIDHLTERLIVRLLRAGQADLSDLSMELSVEVAARVVGLTDSLQPGMDRRIDELLSGSDISGAAGAGPLVRLRSAVTQSRGLLRMSSFYRIDVRPAIQARRKKPQEDVISHLLGKGYNDLEILVECLTYATAGMVTTREFIGVAAWHLLENGGLRGQYLAGDRTERHRILHEILRLEPVASTLWRKAAEDVTLEQGGAAHHIPAGARMILDIRTANADASAVGEEPLTLCPHRALSGGVQAQALSFGDGVHRCPGAFLAIHESDVFLHRLLSLPLRVVGTPELTFNELLMSYEIRDLLVEVQQ</sequence>
<dbReference type="GO" id="GO:0020037">
    <property type="term" value="F:heme binding"/>
    <property type="evidence" value="ECO:0007669"/>
    <property type="project" value="InterPro"/>
</dbReference>
<evidence type="ECO:0000256" key="1">
    <source>
        <dbReference type="ARBA" id="ARBA00010617"/>
    </source>
</evidence>
<dbReference type="AlphaFoldDB" id="A0A1H7A0B3"/>
<dbReference type="SUPFAM" id="SSF48264">
    <property type="entry name" value="Cytochrome P450"/>
    <property type="match status" value="1"/>
</dbReference>
<protein>
    <submittedName>
        <fullName evidence="4">Cytochrome P450</fullName>
    </submittedName>
</protein>
<dbReference type="PRINTS" id="PR00359">
    <property type="entry name" value="BP450"/>
</dbReference>
<dbReference type="PANTHER" id="PTHR46696">
    <property type="entry name" value="P450, PUTATIVE (EUROFUNG)-RELATED"/>
    <property type="match status" value="1"/>
</dbReference>
<proteinExistence type="inferred from homology"/>
<dbReference type="CDD" id="cd00302">
    <property type="entry name" value="cytochrome_P450"/>
    <property type="match status" value="1"/>
</dbReference>
<keyword evidence="5" id="KW-1185">Reference proteome</keyword>
<keyword evidence="2" id="KW-0349">Heme</keyword>
<keyword evidence="2" id="KW-0560">Oxidoreductase</keyword>
<dbReference type="Proteomes" id="UP000199223">
    <property type="component" value="Unassembled WGS sequence"/>
</dbReference>
<dbReference type="GO" id="GO:0004497">
    <property type="term" value="F:monooxygenase activity"/>
    <property type="evidence" value="ECO:0007669"/>
    <property type="project" value="UniProtKB-KW"/>
</dbReference>
<dbReference type="GO" id="GO:0016705">
    <property type="term" value="F:oxidoreductase activity, acting on paired donors, with incorporation or reduction of molecular oxygen"/>
    <property type="evidence" value="ECO:0007669"/>
    <property type="project" value="InterPro"/>
</dbReference>
<name>A0A1H7A0B3_9DEIO</name>
<comment type="similarity">
    <text evidence="1 2">Belongs to the cytochrome P450 family.</text>
</comment>
<feature type="region of interest" description="Disordered" evidence="3">
    <location>
        <begin position="1"/>
        <end position="25"/>
    </location>
</feature>
<keyword evidence="2" id="KW-0503">Monooxygenase</keyword>
<keyword evidence="2" id="KW-0408">Iron</keyword>
<keyword evidence="2" id="KW-0479">Metal-binding</keyword>
<reference evidence="5" key="1">
    <citation type="submission" date="2016-10" db="EMBL/GenBank/DDBJ databases">
        <authorList>
            <person name="Varghese N."/>
            <person name="Submissions S."/>
        </authorList>
    </citation>
    <scope>NUCLEOTIDE SEQUENCE [LARGE SCALE GENOMIC DNA]</scope>
    <source>
        <strain evidence="5">CGMCC 1.10218</strain>
    </source>
</reference>
<accession>A0A1H7A0B3</accession>
<organism evidence="4 5">
    <name type="scientific">Deinococcus reticulitermitis</name>
    <dbReference type="NCBI Taxonomy" id="856736"/>
    <lineage>
        <taxon>Bacteria</taxon>
        <taxon>Thermotogati</taxon>
        <taxon>Deinococcota</taxon>
        <taxon>Deinococci</taxon>
        <taxon>Deinococcales</taxon>
        <taxon>Deinococcaceae</taxon>
        <taxon>Deinococcus</taxon>
    </lineage>
</organism>
<dbReference type="InterPro" id="IPR036396">
    <property type="entry name" value="Cyt_P450_sf"/>
</dbReference>
<dbReference type="InterPro" id="IPR002397">
    <property type="entry name" value="Cyt_P450_B"/>
</dbReference>
<dbReference type="STRING" id="856736.SAMN04488058_1113"/>
<evidence type="ECO:0000313" key="5">
    <source>
        <dbReference type="Proteomes" id="UP000199223"/>
    </source>
</evidence>